<accession>A0A841HQK0</accession>
<name>A0A841HQK0_9GAMM</name>
<dbReference type="RefSeq" id="WP_184333926.1">
    <property type="nucleotide sequence ID" value="NZ_JACHHZ010000004.1"/>
</dbReference>
<evidence type="ECO:0000256" key="1">
    <source>
        <dbReference type="ARBA" id="ARBA00022679"/>
    </source>
</evidence>
<dbReference type="EMBL" id="JACHHZ010000004">
    <property type="protein sequence ID" value="MBB6094510.1"/>
    <property type="molecule type" value="Genomic_DNA"/>
</dbReference>
<dbReference type="PANTHER" id="PTHR43289:SF34">
    <property type="entry name" value="SERINE_THREONINE-PROTEIN KINASE YBDM-RELATED"/>
    <property type="match status" value="1"/>
</dbReference>
<dbReference type="Proteomes" id="UP000588068">
    <property type="component" value="Unassembled WGS sequence"/>
</dbReference>
<feature type="binding site" evidence="6">
    <location>
        <position position="102"/>
    </location>
    <ligand>
        <name>ATP</name>
        <dbReference type="ChEBI" id="CHEBI:30616"/>
    </ligand>
</feature>
<dbReference type="SUPFAM" id="SSF56112">
    <property type="entry name" value="Protein kinase-like (PK-like)"/>
    <property type="match status" value="1"/>
</dbReference>
<evidence type="ECO:0000313" key="10">
    <source>
        <dbReference type="Proteomes" id="UP000588068"/>
    </source>
</evidence>
<keyword evidence="1 9" id="KW-0808">Transferase</keyword>
<dbReference type="EC" id="2.7.11.1" evidence="9"/>
<keyword evidence="10" id="KW-1185">Reference proteome</keyword>
<dbReference type="GO" id="GO:0004674">
    <property type="term" value="F:protein serine/threonine kinase activity"/>
    <property type="evidence" value="ECO:0007669"/>
    <property type="project" value="UniProtKB-EC"/>
</dbReference>
<dbReference type="InterPro" id="IPR019734">
    <property type="entry name" value="TPR_rpt"/>
</dbReference>
<feature type="repeat" description="TPR" evidence="5">
    <location>
        <begin position="516"/>
        <end position="549"/>
    </location>
</feature>
<dbReference type="Gene3D" id="1.25.40.10">
    <property type="entry name" value="Tetratricopeptide repeat domain"/>
    <property type="match status" value="3"/>
</dbReference>
<keyword evidence="2 6" id="KW-0547">Nucleotide-binding</keyword>
<dbReference type="Pfam" id="PF00069">
    <property type="entry name" value="Pkinase"/>
    <property type="match status" value="1"/>
</dbReference>
<dbReference type="PROSITE" id="PS50011">
    <property type="entry name" value="PROTEIN_KINASE_DOM"/>
    <property type="match status" value="1"/>
</dbReference>
<organism evidence="9 10">
    <name type="scientific">Povalibacter uvarum</name>
    <dbReference type="NCBI Taxonomy" id="732238"/>
    <lineage>
        <taxon>Bacteria</taxon>
        <taxon>Pseudomonadati</taxon>
        <taxon>Pseudomonadota</taxon>
        <taxon>Gammaproteobacteria</taxon>
        <taxon>Steroidobacterales</taxon>
        <taxon>Steroidobacteraceae</taxon>
        <taxon>Povalibacter</taxon>
    </lineage>
</organism>
<dbReference type="InterPro" id="IPR011009">
    <property type="entry name" value="Kinase-like_dom_sf"/>
</dbReference>
<comment type="caution">
    <text evidence="9">The sequence shown here is derived from an EMBL/GenBank/DDBJ whole genome shotgun (WGS) entry which is preliminary data.</text>
</comment>
<proteinExistence type="predicted"/>
<dbReference type="Gene3D" id="3.30.200.20">
    <property type="entry name" value="Phosphorylase Kinase, domain 1"/>
    <property type="match status" value="1"/>
</dbReference>
<dbReference type="InterPro" id="IPR000719">
    <property type="entry name" value="Prot_kinase_dom"/>
</dbReference>
<dbReference type="PROSITE" id="PS00107">
    <property type="entry name" value="PROTEIN_KINASE_ATP"/>
    <property type="match status" value="1"/>
</dbReference>
<dbReference type="PROSITE" id="PS50005">
    <property type="entry name" value="TPR"/>
    <property type="match status" value="1"/>
</dbReference>
<reference evidence="9 10" key="1">
    <citation type="submission" date="2020-08" db="EMBL/GenBank/DDBJ databases">
        <title>Genomic Encyclopedia of Type Strains, Phase IV (KMG-IV): sequencing the most valuable type-strain genomes for metagenomic binning, comparative biology and taxonomic classification.</title>
        <authorList>
            <person name="Goeker M."/>
        </authorList>
    </citation>
    <scope>NUCLEOTIDE SEQUENCE [LARGE SCALE GENOMIC DNA]</scope>
    <source>
        <strain evidence="9 10">DSM 26723</strain>
    </source>
</reference>
<dbReference type="SMART" id="SM00220">
    <property type="entry name" value="S_TKc"/>
    <property type="match status" value="1"/>
</dbReference>
<dbReference type="InterPro" id="IPR011990">
    <property type="entry name" value="TPR-like_helical_dom_sf"/>
</dbReference>
<evidence type="ECO:0000256" key="7">
    <source>
        <dbReference type="SAM" id="Phobius"/>
    </source>
</evidence>
<keyword evidence="7" id="KW-1133">Transmembrane helix</keyword>
<dbReference type="InterPro" id="IPR008271">
    <property type="entry name" value="Ser/Thr_kinase_AS"/>
</dbReference>
<evidence type="ECO:0000256" key="5">
    <source>
        <dbReference type="PROSITE-ProRule" id="PRU00339"/>
    </source>
</evidence>
<feature type="transmembrane region" description="Helical" evidence="7">
    <location>
        <begin position="392"/>
        <end position="412"/>
    </location>
</feature>
<keyword evidence="4 6" id="KW-0067">ATP-binding</keyword>
<dbReference type="SMART" id="SM00028">
    <property type="entry name" value="TPR"/>
    <property type="match status" value="4"/>
</dbReference>
<sequence length="882" mass="97442">MRIARQLPDDQRLSFLQDACTGNEERYQEVLAELSVENGSGLDWWEQSLDAPDDAPDPGATSLVGTLIGRYRVTDVLGSGGMGIVVLAERADESFSQRVAIKLLKTGLVSARLQSRLKMERQILASLNHPNIAKLLDGGATSNGTPYIVMEYISGKPIDDYCDEHRLTIRQRLDLFVTVCSAVQYAHQNLIVHRDLKPSNILVTADGTPKLLDFGIAKLLDARQLQHTMAVTQADVRLMTPDHASPEQLRGDLISTASDIYVMGVLLYELLTGRKPLTARSNRLADLEQAICEETPPPLARDLVGDGVRLEPALLARLCTERSTTPAKLRRELTGDLDNIVLTALRKEPDRRYSSAAQLAADINNYLAGRPILARRDTWAYRARKFVDRYKYGVAAAALALVALITFTASTIEQNRRITRERARAEQISSFLIELFQQADPSHSRGNEITVREVLDIGSRRMQGGLDTQPEIRASLMATMGSVYGSLGLYPDASRLLEDSLRQRVQLFGPDSIESAESMQQLGRTLLNSGERDRAASLLEEALAIQRKHAGADKLPLASAMHDLGNLMQVQERFEEADRQYGEILGMLDETSGAEGALLVETLTSRGQLLAYLGRHDEAIASFRRASDLSLRVLGTNHPDTAHVIQNLADSLSRQGRLAEATPLFKQSISLYRDLFGNEHPFTMMALANYGRFLQQSGELGESEAILRETVQLNIKVRGQDNVFVGYARMLLGLTLLEQRKCDESLGEQHSALRIFALTLPPEHLYVGSSRLGLGRALAECGRPVEGEKEIRVALATFTSASGVESSMVSIIEGALGRSLSQQGRYAEAEPLLRKGYLTALKSRGSEDSTTKRMRGWVEDLYGKWGKPRVALEFLGNEPELR</sequence>
<dbReference type="SUPFAM" id="SSF48452">
    <property type="entry name" value="TPR-like"/>
    <property type="match status" value="3"/>
</dbReference>
<evidence type="ECO:0000256" key="4">
    <source>
        <dbReference type="ARBA" id="ARBA00022840"/>
    </source>
</evidence>
<dbReference type="Pfam" id="PF13424">
    <property type="entry name" value="TPR_12"/>
    <property type="match status" value="2"/>
</dbReference>
<gene>
    <name evidence="9" type="ORF">HNQ60_003397</name>
</gene>
<evidence type="ECO:0000259" key="8">
    <source>
        <dbReference type="PROSITE" id="PS50011"/>
    </source>
</evidence>
<evidence type="ECO:0000256" key="3">
    <source>
        <dbReference type="ARBA" id="ARBA00022777"/>
    </source>
</evidence>
<dbReference type="PANTHER" id="PTHR43289">
    <property type="entry name" value="MITOGEN-ACTIVATED PROTEIN KINASE KINASE KINASE 20-RELATED"/>
    <property type="match status" value="1"/>
</dbReference>
<dbReference type="GO" id="GO:0005524">
    <property type="term" value="F:ATP binding"/>
    <property type="evidence" value="ECO:0007669"/>
    <property type="project" value="UniProtKB-UniRule"/>
</dbReference>
<evidence type="ECO:0000256" key="2">
    <source>
        <dbReference type="ARBA" id="ARBA00022741"/>
    </source>
</evidence>
<keyword evidence="7" id="KW-0812">Transmembrane</keyword>
<dbReference type="CDD" id="cd14014">
    <property type="entry name" value="STKc_PknB_like"/>
    <property type="match status" value="1"/>
</dbReference>
<dbReference type="PROSITE" id="PS00108">
    <property type="entry name" value="PROTEIN_KINASE_ST"/>
    <property type="match status" value="1"/>
</dbReference>
<dbReference type="Gene3D" id="1.10.510.10">
    <property type="entry name" value="Transferase(Phosphotransferase) domain 1"/>
    <property type="match status" value="1"/>
</dbReference>
<dbReference type="InterPro" id="IPR017441">
    <property type="entry name" value="Protein_kinase_ATP_BS"/>
</dbReference>
<keyword evidence="5" id="KW-0802">TPR repeat</keyword>
<dbReference type="Pfam" id="PF13374">
    <property type="entry name" value="TPR_10"/>
    <property type="match status" value="2"/>
</dbReference>
<evidence type="ECO:0000256" key="6">
    <source>
        <dbReference type="PROSITE-ProRule" id="PRU10141"/>
    </source>
</evidence>
<keyword evidence="7" id="KW-0472">Membrane</keyword>
<feature type="domain" description="Protein kinase" evidence="8">
    <location>
        <begin position="71"/>
        <end position="367"/>
    </location>
</feature>
<evidence type="ECO:0000313" key="9">
    <source>
        <dbReference type="EMBL" id="MBB6094510.1"/>
    </source>
</evidence>
<keyword evidence="3 9" id="KW-0418">Kinase</keyword>
<dbReference type="AlphaFoldDB" id="A0A841HQK0"/>
<protein>
    <submittedName>
        <fullName evidence="9">Serine/threonine-protein kinase</fullName>
        <ecNumber evidence="9">2.7.11.1</ecNumber>
    </submittedName>
</protein>